<protein>
    <submittedName>
        <fullName evidence="2">Uncharacterized conserved protein</fullName>
    </submittedName>
</protein>
<evidence type="ECO:0000313" key="2">
    <source>
        <dbReference type="EMBL" id="SDI68380.1"/>
    </source>
</evidence>
<evidence type="ECO:0000313" key="3">
    <source>
        <dbReference type="Proteomes" id="UP000198525"/>
    </source>
</evidence>
<dbReference type="Pfam" id="PF04214">
    <property type="entry name" value="DUF411"/>
    <property type="match status" value="1"/>
</dbReference>
<dbReference type="RefSeq" id="WP_089681881.1">
    <property type="nucleotide sequence ID" value="NZ_FNES01000001.1"/>
</dbReference>
<dbReference type="EMBL" id="FNES01000001">
    <property type="protein sequence ID" value="SDI68380.1"/>
    <property type="molecule type" value="Genomic_DNA"/>
</dbReference>
<dbReference type="InterPro" id="IPR007332">
    <property type="entry name" value="DUF411"/>
</dbReference>
<dbReference type="STRING" id="376427.SAMN04487954_10132"/>
<keyword evidence="3" id="KW-1185">Reference proteome</keyword>
<sequence>MNRSMTSLLLSGALVLGATATAHAAPVPDEATLYKNPQCGCCDGYAEHLEAKGIKVTVIDDVDMGEIKQEAGLPYGLGSCHTVEIGRYTVEGHVPFEAIEALFDQQLRIDGIGLAGMPIGTPGMPGPKKEDWDVYQFTDQEPMPFMTL</sequence>
<proteinExistence type="predicted"/>
<accession>A0A1G8MM21</accession>
<feature type="signal peptide" evidence="1">
    <location>
        <begin position="1"/>
        <end position="24"/>
    </location>
</feature>
<dbReference type="OrthoDB" id="14727at2"/>
<evidence type="ECO:0000256" key="1">
    <source>
        <dbReference type="SAM" id="SignalP"/>
    </source>
</evidence>
<dbReference type="AlphaFoldDB" id="A0A1G8MM21"/>
<organism evidence="2 3">
    <name type="scientific">Billgrantia gudaonensis</name>
    <dbReference type="NCBI Taxonomy" id="376427"/>
    <lineage>
        <taxon>Bacteria</taxon>
        <taxon>Pseudomonadati</taxon>
        <taxon>Pseudomonadota</taxon>
        <taxon>Gammaproteobacteria</taxon>
        <taxon>Oceanospirillales</taxon>
        <taxon>Halomonadaceae</taxon>
        <taxon>Billgrantia</taxon>
    </lineage>
</organism>
<gene>
    <name evidence="2" type="ORF">SAMN04487954_10132</name>
</gene>
<name>A0A1G8MM21_9GAMM</name>
<keyword evidence="1" id="KW-0732">Signal</keyword>
<dbReference type="Proteomes" id="UP000198525">
    <property type="component" value="Unassembled WGS sequence"/>
</dbReference>
<reference evidence="2 3" key="1">
    <citation type="submission" date="2016-10" db="EMBL/GenBank/DDBJ databases">
        <authorList>
            <person name="de Groot N.N."/>
        </authorList>
    </citation>
    <scope>NUCLEOTIDE SEQUENCE [LARGE SCALE GENOMIC DNA]</scope>
    <source>
        <strain evidence="2 3">CGMCC 1.6133</strain>
    </source>
</reference>
<feature type="chain" id="PRO_5011689883" evidence="1">
    <location>
        <begin position="25"/>
        <end position="148"/>
    </location>
</feature>